<keyword evidence="4" id="KW-1185">Reference proteome</keyword>
<dbReference type="AlphaFoldDB" id="U2M8U7"/>
<evidence type="ECO:0000313" key="4">
    <source>
        <dbReference type="Proteomes" id="UP000016600"/>
    </source>
</evidence>
<proteinExistence type="predicted"/>
<organism evidence="3 4">
    <name type="scientific">Hoylesella pleuritidis F0068</name>
    <dbReference type="NCBI Taxonomy" id="1081904"/>
    <lineage>
        <taxon>Bacteria</taxon>
        <taxon>Pseudomonadati</taxon>
        <taxon>Bacteroidota</taxon>
        <taxon>Bacteroidia</taxon>
        <taxon>Bacteroidales</taxon>
        <taxon>Prevotellaceae</taxon>
        <taxon>Hoylesella</taxon>
    </lineage>
</organism>
<dbReference type="PATRIC" id="fig|1081904.3.peg.2210"/>
<evidence type="ECO:0000256" key="1">
    <source>
        <dbReference type="SAM" id="MobiDB-lite"/>
    </source>
</evidence>
<accession>U2M8U7</accession>
<protein>
    <recommendedName>
        <fullName evidence="5">Lipoprotein</fullName>
    </recommendedName>
</protein>
<sequence length="587" mass="67463">MLSAIAALLFLATGCANDDSTQENGKEDNGKSGEVVATFESEDSTAETPSSTTRTSLTHQQGRGATAYWTPRDHIFAQDDNGNYRLSHDATRKDGSAIKGDKSSADRDAMFKFMNGTYTKPDRKIRYTGCGNNGTTAYNVTISNRQTQEKPNDADHIGRDGDCGVAVAKGRNGGYKFKLEHKASYLCFMPRIEDSKLAANVYLTKIVVTSNNEIAGTYEFDDNGLKGTGQYNSITLHTKGTGSVPGPWNPSANSQRYINCPGFPISSNKLDISQSAYMVIAPGTHKLTIDYTIKDPATEIEGTIRKYVNLTCDPGKIYDITANLTPREFYPYYYMWGSWQHYWEKHYDWQTFLNTQTRDPQIHRDDDRAFSLTKANYTDPRSYVMHMPNINELCWYVWKGDPHWDGDYLWRMRGHLYKGGMWFLKKQHITGFNKEKAYNGVDYRNKYKSWVDSIPQLKEFGYDKETCWIENEEAWKLRTFVKTPPQNTSNYFFLPAVGYYHTDHEEEQSQQGKKTRFIYRFVRTTNSIFKLRHPEYYGVYWSSSVISTNEHANHWIKAFCLHFSHDCVGIENDFPTFGYSSNNDWFK</sequence>
<feature type="signal peptide" evidence="2">
    <location>
        <begin position="1"/>
        <end position="18"/>
    </location>
</feature>
<evidence type="ECO:0008006" key="5">
    <source>
        <dbReference type="Google" id="ProtNLM"/>
    </source>
</evidence>
<name>U2M8U7_9BACT</name>
<dbReference type="Proteomes" id="UP000016600">
    <property type="component" value="Unassembled WGS sequence"/>
</dbReference>
<keyword evidence="2" id="KW-0732">Signal</keyword>
<evidence type="ECO:0000256" key="2">
    <source>
        <dbReference type="SAM" id="SignalP"/>
    </source>
</evidence>
<feature type="region of interest" description="Disordered" evidence="1">
    <location>
        <begin position="39"/>
        <end position="69"/>
    </location>
</feature>
<evidence type="ECO:0000313" key="3">
    <source>
        <dbReference type="EMBL" id="ERJ98134.1"/>
    </source>
</evidence>
<feature type="chain" id="PRO_5004631071" description="Lipoprotein" evidence="2">
    <location>
        <begin position="19"/>
        <end position="587"/>
    </location>
</feature>
<gene>
    <name evidence="3" type="ORF">HMPREF1218_2304</name>
</gene>
<reference evidence="3 4" key="1">
    <citation type="submission" date="2013-08" db="EMBL/GenBank/DDBJ databases">
        <authorList>
            <person name="Durkin A.S."/>
            <person name="Haft D.R."/>
            <person name="McCorrison J."/>
            <person name="Torralba M."/>
            <person name="Gillis M."/>
            <person name="Haft D.H."/>
            <person name="Methe B."/>
            <person name="Sutton G."/>
            <person name="Nelson K.E."/>
        </authorList>
    </citation>
    <scope>NUCLEOTIDE SEQUENCE [LARGE SCALE GENOMIC DNA]</scope>
    <source>
        <strain evidence="3 4">F0068</strain>
    </source>
</reference>
<dbReference type="EMBL" id="AWET01000049">
    <property type="protein sequence ID" value="ERJ98134.1"/>
    <property type="molecule type" value="Genomic_DNA"/>
</dbReference>
<feature type="compositionally biased region" description="Polar residues" evidence="1">
    <location>
        <begin position="46"/>
        <end position="63"/>
    </location>
</feature>
<comment type="caution">
    <text evidence="3">The sequence shown here is derived from an EMBL/GenBank/DDBJ whole genome shotgun (WGS) entry which is preliminary data.</text>
</comment>